<dbReference type="InterPro" id="IPR029058">
    <property type="entry name" value="AB_hydrolase_fold"/>
</dbReference>
<proteinExistence type="inferred from homology"/>
<feature type="domain" description="Epoxide hydrolase N-terminal" evidence="5">
    <location>
        <begin position="12"/>
        <end position="117"/>
    </location>
</feature>
<dbReference type="PIRSF" id="PIRSF001112">
    <property type="entry name" value="Epoxide_hydrolase"/>
    <property type="match status" value="1"/>
</dbReference>
<dbReference type="PANTHER" id="PTHR21661:SF35">
    <property type="entry name" value="EPOXIDE HYDROLASE"/>
    <property type="match status" value="1"/>
</dbReference>
<accession>A0A9W6S4F9</accession>
<evidence type="ECO:0000313" key="6">
    <source>
        <dbReference type="EMBL" id="GLY88050.1"/>
    </source>
</evidence>
<feature type="active site" description="Nucleophile" evidence="4">
    <location>
        <position position="186"/>
    </location>
</feature>
<sequence>MGCLLAGMSDDIRPYRVDVPQADLDDLNDRLARTRWPDELPGAGWSYGVPLARVRELAEYWRTGYDWRAHEARLNAFPQFTTVIDGERIHFLHVRSPEPAAMPLILSHGWPSTVADFLDLIGPLSDPAAHGGDPADAFDVVVPSLPGYGFSGPTRSAGWDVTRVARAWAELMRRLGHERYGAQGGDWGARISPQLARVAPSQVVGVHANALTALPSGDPDELTGLTEAERERLAGLARWKDERSGYAAIQSTRPQTLAYGLADSPAGQLGWYTEWFDDYGDAVGSIDRDAILTNVTVYWLTGTAGSAARLYRESAASWGRPEPSKVPLGVAVFPGDSTIRRLAERDHEVVHWSEFDRGGHFAALQAPDLLIEDVRAFFRPLR</sequence>
<dbReference type="AlphaFoldDB" id="A0A9W6S4F9"/>
<keyword evidence="3 6" id="KW-0378">Hydrolase</keyword>
<dbReference type="Pfam" id="PF06441">
    <property type="entry name" value="EHN"/>
    <property type="match status" value="1"/>
</dbReference>
<dbReference type="Gene3D" id="3.40.50.1820">
    <property type="entry name" value="alpha/beta hydrolase"/>
    <property type="match status" value="1"/>
</dbReference>
<keyword evidence="2" id="KW-0058">Aromatic hydrocarbons catabolism</keyword>
<evidence type="ECO:0000256" key="4">
    <source>
        <dbReference type="PIRSR" id="PIRSR001112-1"/>
    </source>
</evidence>
<dbReference type="InterPro" id="IPR016292">
    <property type="entry name" value="Epoxide_hydrolase"/>
</dbReference>
<comment type="similarity">
    <text evidence="1">Belongs to the peptidase S33 family.</text>
</comment>
<dbReference type="EMBL" id="BSTK01000009">
    <property type="protein sequence ID" value="GLY88050.1"/>
    <property type="molecule type" value="Genomic_DNA"/>
</dbReference>
<name>A0A9W6S4F9_9ACTN</name>
<evidence type="ECO:0000256" key="1">
    <source>
        <dbReference type="ARBA" id="ARBA00010088"/>
    </source>
</evidence>
<evidence type="ECO:0000256" key="2">
    <source>
        <dbReference type="ARBA" id="ARBA00022797"/>
    </source>
</evidence>
<evidence type="ECO:0000259" key="5">
    <source>
        <dbReference type="Pfam" id="PF06441"/>
    </source>
</evidence>
<feature type="active site" description="Proton donor" evidence="4">
    <location>
        <position position="311"/>
    </location>
</feature>
<dbReference type="GO" id="GO:0097176">
    <property type="term" value="P:epoxide metabolic process"/>
    <property type="evidence" value="ECO:0007669"/>
    <property type="project" value="TreeGrafter"/>
</dbReference>
<dbReference type="GO" id="GO:0004301">
    <property type="term" value="F:epoxide hydrolase activity"/>
    <property type="evidence" value="ECO:0007669"/>
    <property type="project" value="TreeGrafter"/>
</dbReference>
<dbReference type="InterPro" id="IPR000639">
    <property type="entry name" value="Epox_hydrolase-like"/>
</dbReference>
<evidence type="ECO:0000256" key="3">
    <source>
        <dbReference type="ARBA" id="ARBA00022801"/>
    </source>
</evidence>
<organism evidence="6 7">
    <name type="scientific">Actinoallomurus iriomotensis</name>
    <dbReference type="NCBI Taxonomy" id="478107"/>
    <lineage>
        <taxon>Bacteria</taxon>
        <taxon>Bacillati</taxon>
        <taxon>Actinomycetota</taxon>
        <taxon>Actinomycetes</taxon>
        <taxon>Streptosporangiales</taxon>
        <taxon>Thermomonosporaceae</taxon>
        <taxon>Actinoallomurus</taxon>
    </lineage>
</organism>
<gene>
    <name evidence="6" type="ORF">Airi02_059790</name>
</gene>
<dbReference type="PANTHER" id="PTHR21661">
    <property type="entry name" value="EPOXIDE HYDROLASE 1-RELATED"/>
    <property type="match status" value="1"/>
</dbReference>
<protein>
    <submittedName>
        <fullName evidence="6">Microsomal epoxide hydrolase</fullName>
    </submittedName>
</protein>
<dbReference type="SUPFAM" id="SSF53474">
    <property type="entry name" value="alpha/beta-Hydrolases"/>
    <property type="match status" value="1"/>
</dbReference>
<dbReference type="Proteomes" id="UP001165074">
    <property type="component" value="Unassembled WGS sequence"/>
</dbReference>
<evidence type="ECO:0000313" key="7">
    <source>
        <dbReference type="Proteomes" id="UP001165074"/>
    </source>
</evidence>
<feature type="active site" description="Proton acceptor" evidence="4">
    <location>
        <position position="360"/>
    </location>
</feature>
<comment type="caution">
    <text evidence="6">The sequence shown here is derived from an EMBL/GenBank/DDBJ whole genome shotgun (WGS) entry which is preliminary data.</text>
</comment>
<dbReference type="PRINTS" id="PR00412">
    <property type="entry name" value="EPOXHYDRLASE"/>
</dbReference>
<keyword evidence="7" id="KW-1185">Reference proteome</keyword>
<dbReference type="InterPro" id="IPR010497">
    <property type="entry name" value="Epoxide_hydro_N"/>
</dbReference>
<reference evidence="6" key="1">
    <citation type="submission" date="2023-03" db="EMBL/GenBank/DDBJ databases">
        <title>Actinoallomurus iriomotensis NBRC 103684.</title>
        <authorList>
            <person name="Ichikawa N."/>
            <person name="Sato H."/>
            <person name="Tonouchi N."/>
        </authorList>
    </citation>
    <scope>NUCLEOTIDE SEQUENCE</scope>
    <source>
        <strain evidence="6">NBRC 103684</strain>
    </source>
</reference>